<comment type="caution">
    <text evidence="2">The sequence shown here is derived from an EMBL/GenBank/DDBJ whole genome shotgun (WGS) entry which is preliminary data.</text>
</comment>
<keyword evidence="2" id="KW-0413">Isomerase</keyword>
<proteinExistence type="predicted"/>
<name>A0A5B0X4K7_9GAMM</name>
<dbReference type="AlphaFoldDB" id="A0A5B0X4K7"/>
<dbReference type="Pfam" id="PF06934">
    <property type="entry name" value="CTI"/>
    <property type="match status" value="1"/>
</dbReference>
<reference evidence="2 3" key="1">
    <citation type="submission" date="2019-09" db="EMBL/GenBank/DDBJ databases">
        <authorList>
            <person name="Chen X.-Y."/>
        </authorList>
    </citation>
    <scope>NUCLEOTIDE SEQUENCE [LARGE SCALE GENOMIC DNA]</scope>
    <source>
        <strain evidence="2 3">NY5</strain>
    </source>
</reference>
<evidence type="ECO:0000313" key="2">
    <source>
        <dbReference type="EMBL" id="KAA1193507.1"/>
    </source>
</evidence>
<organism evidence="2 3">
    <name type="scientific">Pseudohalioglobus sediminis</name>
    <dbReference type="NCBI Taxonomy" id="2606449"/>
    <lineage>
        <taxon>Bacteria</taxon>
        <taxon>Pseudomonadati</taxon>
        <taxon>Pseudomonadota</taxon>
        <taxon>Gammaproteobacteria</taxon>
        <taxon>Cellvibrionales</taxon>
        <taxon>Halieaceae</taxon>
        <taxon>Pseudohalioglobus</taxon>
    </lineage>
</organism>
<dbReference type="EMBL" id="VTUX01000002">
    <property type="protein sequence ID" value="KAA1193507.1"/>
    <property type="molecule type" value="Genomic_DNA"/>
</dbReference>
<accession>A0A5B0X4K7</accession>
<evidence type="ECO:0000313" key="3">
    <source>
        <dbReference type="Proteomes" id="UP000323708"/>
    </source>
</evidence>
<evidence type="ECO:0000256" key="1">
    <source>
        <dbReference type="SAM" id="MobiDB-lite"/>
    </source>
</evidence>
<feature type="region of interest" description="Disordered" evidence="1">
    <location>
        <begin position="1"/>
        <end position="38"/>
    </location>
</feature>
<dbReference type="InterPro" id="IPR010706">
    <property type="entry name" value="Fatty_acid_cis-trans_isomerase"/>
</dbReference>
<gene>
    <name evidence="2" type="ORF">F0M18_04515</name>
</gene>
<dbReference type="GO" id="GO:0016853">
    <property type="term" value="F:isomerase activity"/>
    <property type="evidence" value="ECO:0007669"/>
    <property type="project" value="UniProtKB-KW"/>
</dbReference>
<protein>
    <submittedName>
        <fullName evidence="2">Peptidylprolyl isomerase</fullName>
    </submittedName>
</protein>
<sequence length="767" mass="87857">MPTDDPSGNAAPITPLSSTNTVANPGHQATTQAAAPPVTVPTGTATEIVQHRCMVCHGCYDAPCQLKLEAQAGLERGASKDLVYNGGRLIEANMTRLFDDALTERGWRKKGFYPVLDKEQPERGVMYRLLELKQAHPLPTDGPMPEGFDFSLARDQQCPRQDEFDSYAEDKPLWGMPYGLPGLNPEQHRTLTSWLDDGAPAPALATLPAAQQQLVTDWETFLNGDTPKQRLMARYVYEHLFLASLYLEAGEQPVWFRLVRSRSEPGKPLDLIATRRPYDDPGVKRVYYRLQRMPVQALAKIHMPYRFDQARMDWYRGLFLEPAYEVPSLPGYEREVASNPFKTFVDIPLPSRYRFLLEEARFTIMNFIKGPVCRGQIALNVIDDHFWVVFADPERMDMDVDARFLSSEMDKMRLPTPATGTVIDLFSWSRYAKAHEKYQRARSRFIRKRSQQGERLTLDSVWDGDGNNANASLTIFRHFDTASVEMGLLGAVPKTAWVIDYPLLERIHYLLVAGFDVYGAVSHQLESRLYMDFLRMEGEFNFLLFMPAEQRLPMWDYWYRDAPKGAREHFIERNALVSETTDIKYETDNPKAELLLALRERIHGAKAAKFDYKRPEDKDIAAQLAAIEAEVGAHNSFMPDVSFVNVIGPQRDRFYTLISNSAHSNIAQLFREDKRRLPAEDSMSIVRGFIGAYPNYFFQVEVKELPQFASAIAALGSADDYRKFRARYGVARNASWFWRFADKAHARYQWLDPVEFGLFDLNRYNGY</sequence>
<dbReference type="Proteomes" id="UP000323708">
    <property type="component" value="Unassembled WGS sequence"/>
</dbReference>
<feature type="compositionally biased region" description="Low complexity" evidence="1">
    <location>
        <begin position="25"/>
        <end position="38"/>
    </location>
</feature>
<keyword evidence="3" id="KW-1185">Reference proteome</keyword>